<evidence type="ECO:0000256" key="4">
    <source>
        <dbReference type="PROSITE-ProRule" id="PRU00335"/>
    </source>
</evidence>
<dbReference type="InterPro" id="IPR009057">
    <property type="entry name" value="Homeodomain-like_sf"/>
</dbReference>
<dbReference type="Proteomes" id="UP001158049">
    <property type="component" value="Unassembled WGS sequence"/>
</dbReference>
<feature type="domain" description="HTH tetR-type" evidence="5">
    <location>
        <begin position="11"/>
        <end position="71"/>
    </location>
</feature>
<keyword evidence="1" id="KW-0805">Transcription regulation</keyword>
<protein>
    <submittedName>
        <fullName evidence="6">Transcriptional regulator, TetR family</fullName>
    </submittedName>
</protein>
<dbReference type="SUPFAM" id="SSF46689">
    <property type="entry name" value="Homeodomain-like"/>
    <property type="match status" value="1"/>
</dbReference>
<dbReference type="InterPro" id="IPR001647">
    <property type="entry name" value="HTH_TetR"/>
</dbReference>
<feature type="DNA-binding region" description="H-T-H motif" evidence="4">
    <location>
        <begin position="34"/>
        <end position="53"/>
    </location>
</feature>
<accession>A0ABY1Q7Y3</accession>
<keyword evidence="2 4" id="KW-0238">DNA-binding</keyword>
<keyword evidence="7" id="KW-1185">Reference proteome</keyword>
<comment type="caution">
    <text evidence="6">The sequence shown here is derived from an EMBL/GenBank/DDBJ whole genome shotgun (WGS) entry which is preliminary data.</text>
</comment>
<dbReference type="SUPFAM" id="SSF48498">
    <property type="entry name" value="Tetracyclin repressor-like, C-terminal domain"/>
    <property type="match status" value="1"/>
</dbReference>
<dbReference type="EMBL" id="FXUL01000008">
    <property type="protein sequence ID" value="SMP62232.1"/>
    <property type="molecule type" value="Genomic_DNA"/>
</dbReference>
<dbReference type="PRINTS" id="PR00455">
    <property type="entry name" value="HTHTETR"/>
</dbReference>
<dbReference type="Gene3D" id="1.10.357.10">
    <property type="entry name" value="Tetracycline Repressor, domain 2"/>
    <property type="match status" value="1"/>
</dbReference>
<organism evidence="6 7">
    <name type="scientific">Noviherbaspirillum suwonense</name>
    <dbReference type="NCBI Taxonomy" id="1224511"/>
    <lineage>
        <taxon>Bacteria</taxon>
        <taxon>Pseudomonadati</taxon>
        <taxon>Pseudomonadota</taxon>
        <taxon>Betaproteobacteria</taxon>
        <taxon>Burkholderiales</taxon>
        <taxon>Oxalobacteraceae</taxon>
        <taxon>Noviherbaspirillum</taxon>
    </lineage>
</organism>
<dbReference type="PANTHER" id="PTHR47506">
    <property type="entry name" value="TRANSCRIPTIONAL REGULATORY PROTEIN"/>
    <property type="match status" value="1"/>
</dbReference>
<sequence length="192" mass="20149">MPAASSPSKRELTHERILDAASRAIRRAGHTGASVSEVMKEAGLTHGGFYAHFDSREKMVASAIAYAGAQSAQNLKQSMAVLEKKGQSPFRALVESYLSPAHMAALETGCVVAALGSEIPRQAEEVRQAANQRVSALIRLVESVLPAGAGSDLAAHVASTMVGALQLARALGSAEGEALLAANRRLLSERYD</sequence>
<reference evidence="6 7" key="1">
    <citation type="submission" date="2017-05" db="EMBL/GenBank/DDBJ databases">
        <authorList>
            <person name="Varghese N."/>
            <person name="Submissions S."/>
        </authorList>
    </citation>
    <scope>NUCLEOTIDE SEQUENCE [LARGE SCALE GENOMIC DNA]</scope>
    <source>
        <strain evidence="6 7">DSM 26001</strain>
    </source>
</reference>
<dbReference type="InterPro" id="IPR036271">
    <property type="entry name" value="Tet_transcr_reg_TetR-rel_C_sf"/>
</dbReference>
<evidence type="ECO:0000313" key="6">
    <source>
        <dbReference type="EMBL" id="SMP62232.1"/>
    </source>
</evidence>
<dbReference type="Pfam" id="PF00440">
    <property type="entry name" value="TetR_N"/>
    <property type="match status" value="1"/>
</dbReference>
<gene>
    <name evidence="6" type="ORF">SAMN06295970_10867</name>
</gene>
<dbReference type="Gene3D" id="1.10.10.60">
    <property type="entry name" value="Homeodomain-like"/>
    <property type="match status" value="1"/>
</dbReference>
<evidence type="ECO:0000256" key="1">
    <source>
        <dbReference type="ARBA" id="ARBA00023015"/>
    </source>
</evidence>
<evidence type="ECO:0000313" key="7">
    <source>
        <dbReference type="Proteomes" id="UP001158049"/>
    </source>
</evidence>
<evidence type="ECO:0000259" key="5">
    <source>
        <dbReference type="PROSITE" id="PS50977"/>
    </source>
</evidence>
<evidence type="ECO:0000256" key="2">
    <source>
        <dbReference type="ARBA" id="ARBA00023125"/>
    </source>
</evidence>
<dbReference type="RefSeq" id="WP_283442572.1">
    <property type="nucleotide sequence ID" value="NZ_FXUL01000008.1"/>
</dbReference>
<proteinExistence type="predicted"/>
<keyword evidence="3" id="KW-0804">Transcription</keyword>
<name>A0ABY1Q7Y3_9BURK</name>
<evidence type="ECO:0000256" key="3">
    <source>
        <dbReference type="ARBA" id="ARBA00023163"/>
    </source>
</evidence>
<dbReference type="PANTHER" id="PTHR47506:SF7">
    <property type="entry name" value="TRANSCRIPTIONAL REGULATORY PROTEIN"/>
    <property type="match status" value="1"/>
</dbReference>
<dbReference type="PROSITE" id="PS50977">
    <property type="entry name" value="HTH_TETR_2"/>
    <property type="match status" value="1"/>
</dbReference>